<proteinExistence type="predicted"/>
<comment type="caution">
    <text evidence="5">The sequence shown here is derived from an EMBL/GenBank/DDBJ whole genome shotgun (WGS) entry which is preliminary data.</text>
</comment>
<organism evidence="5 6">
    <name type="scientific">Albugo candida</name>
    <dbReference type="NCBI Taxonomy" id="65357"/>
    <lineage>
        <taxon>Eukaryota</taxon>
        <taxon>Sar</taxon>
        <taxon>Stramenopiles</taxon>
        <taxon>Oomycota</taxon>
        <taxon>Peronosporomycetes</taxon>
        <taxon>Albuginales</taxon>
        <taxon>Albuginaceae</taxon>
        <taxon>Albugo</taxon>
    </lineage>
</organism>
<dbReference type="GO" id="GO:0005783">
    <property type="term" value="C:endoplasmic reticulum"/>
    <property type="evidence" value="ECO:0007669"/>
    <property type="project" value="UniProtKB-SubCell"/>
</dbReference>
<name>A0A024G6C5_9STRA</name>
<dbReference type="Pfam" id="PF00169">
    <property type="entry name" value="PH"/>
    <property type="match status" value="1"/>
</dbReference>
<keyword evidence="2" id="KW-0256">Endoplasmic reticulum</keyword>
<evidence type="ECO:0000256" key="1">
    <source>
        <dbReference type="ARBA" id="ARBA00004240"/>
    </source>
</evidence>
<dbReference type="InterPro" id="IPR045096">
    <property type="entry name" value="EDR2-like"/>
</dbReference>
<comment type="subcellular location">
    <subcellularLocation>
        <location evidence="1">Endoplasmic reticulum</location>
    </subcellularLocation>
</comment>
<gene>
    <name evidence="5" type="ORF">BN9_030910</name>
</gene>
<dbReference type="InterPro" id="IPR002913">
    <property type="entry name" value="START_lipid-bd_dom"/>
</dbReference>
<dbReference type="SMART" id="SM00234">
    <property type="entry name" value="START"/>
    <property type="match status" value="1"/>
</dbReference>
<dbReference type="InterPro" id="IPR011993">
    <property type="entry name" value="PH-like_dom_sf"/>
</dbReference>
<dbReference type="SUPFAM" id="SSF50729">
    <property type="entry name" value="PH domain-like"/>
    <property type="match status" value="1"/>
</dbReference>
<dbReference type="GO" id="GO:0008289">
    <property type="term" value="F:lipid binding"/>
    <property type="evidence" value="ECO:0007669"/>
    <property type="project" value="InterPro"/>
</dbReference>
<dbReference type="Gene3D" id="3.30.530.20">
    <property type="match status" value="1"/>
</dbReference>
<accession>A0A024G6C5</accession>
<dbReference type="Pfam" id="PF07059">
    <property type="entry name" value="EDR2_C"/>
    <property type="match status" value="1"/>
</dbReference>
<dbReference type="Pfam" id="PF01852">
    <property type="entry name" value="START"/>
    <property type="match status" value="1"/>
</dbReference>
<dbReference type="PROSITE" id="PS50848">
    <property type="entry name" value="START"/>
    <property type="match status" value="1"/>
</dbReference>
<dbReference type="AlphaFoldDB" id="A0A024G6C5"/>
<evidence type="ECO:0000256" key="2">
    <source>
        <dbReference type="ARBA" id="ARBA00022824"/>
    </source>
</evidence>
<dbReference type="InterPro" id="IPR009769">
    <property type="entry name" value="EDR2_C"/>
</dbReference>
<reference evidence="5 6" key="1">
    <citation type="submission" date="2012-05" db="EMBL/GenBank/DDBJ databases">
        <title>Recombination and specialization in a pathogen metapopulation.</title>
        <authorList>
            <person name="Gardiner A."/>
            <person name="Kemen E."/>
            <person name="Schultz-Larsen T."/>
            <person name="MacLean D."/>
            <person name="Van Oosterhout C."/>
            <person name="Jones J.D.G."/>
        </authorList>
    </citation>
    <scope>NUCLEOTIDE SEQUENCE [LARGE SCALE GENOMIC DNA]</scope>
    <source>
        <strain evidence="5 6">Ac Nc2</strain>
    </source>
</reference>
<dbReference type="CDD" id="cd00177">
    <property type="entry name" value="START"/>
    <property type="match status" value="1"/>
</dbReference>
<dbReference type="InterPro" id="IPR023393">
    <property type="entry name" value="START-like_dom_sf"/>
</dbReference>
<evidence type="ECO:0000313" key="5">
    <source>
        <dbReference type="EMBL" id="CCI42307.1"/>
    </source>
</evidence>
<dbReference type="InParanoid" id="A0A024G6C5"/>
<dbReference type="SUPFAM" id="SSF55961">
    <property type="entry name" value="Bet v1-like"/>
    <property type="match status" value="1"/>
</dbReference>
<dbReference type="PANTHER" id="PTHR12136">
    <property type="entry name" value="ENHANCED DISEASE RESISTANCE-RELATED"/>
    <property type="match status" value="1"/>
</dbReference>
<keyword evidence="6" id="KW-1185">Reference proteome</keyword>
<evidence type="ECO:0000259" key="3">
    <source>
        <dbReference type="PROSITE" id="PS50003"/>
    </source>
</evidence>
<dbReference type="EMBL" id="CAIX01000032">
    <property type="protein sequence ID" value="CCI42307.1"/>
    <property type="molecule type" value="Genomic_DNA"/>
</dbReference>
<feature type="domain" description="START" evidence="4">
    <location>
        <begin position="460"/>
        <end position="661"/>
    </location>
</feature>
<sequence length="928" mass="103730">MESSQFESSSGVVPKTTLLFYENFGPLFDLICADYVTARYASEENAKRVFYGAIKKLYLTIHAESSILPLPSAANHLPILCADHDFRYKAHIRYEKLSKALQNASKQPDAFYSEEACIRQVLKEHLKRFVDEIVQKKAFRKLLHEKLPTSDLLPHEDAFPASFSASASAAAVHLISPPPLNGEIRMEGWLRKKGQHVNFWRERYFMIRSSTNGTHYLCYFRKKGDREPRGWYVLGPGTLVDDVRESPSKIETKKLFTFRISNYTHTSFDEAHLDEMCPSHGLDVPLTRSASGLREGQAILENQANGTFVSENEEGLRRKSSGTFRSRAAAAAAAATAATAVVLTGGLAGVGIGVGMGMSVAAAAAASASAAGAYMNQQQGRQHGTVALAAESYETAIWWRNSVLDCILQAEEQWRQYLQWYMDQQTSEPLEHLQTSTKPRSGSFGTIPRSLARSFKRTFSKKASWKLYAFSSQLRVYKEHPSTTVSSLPPAFRTSLKVDASPKAVFDAIMHTNSSFYLGNHIIQDANVVEAHEKDHSDIVCWKLAPIFLWPVYTAPRELCLLRYWRKEQDESFFICFQSTSHPNCPISKDAVRATMLGGGFILSPSIDGSPGCWVTLTSQLNPNGYIDTAPGRSWHFMAAYATHFLQIISHLQNHTYTATHIRDKVHIDSPKLTHPSKIQLLPALRTELSVRHCLATKYWSEPCAQSFLVRGEQYRSSGIKVPSERQAFRLFGVVLFGSETPIERIGTAGIEGLSGRIDSPTQSWVWIVHLMLPGPPFHSLVLYFTLEDSNFLRKSPSNLCHAFMQGPSDTFRQDRLKVIPRVEQGSRSIRNGIGTTPTILGRKMYQQYHREAQCLEIDYDITSSSVASEMTKLLLGCCDRLVVDLAFVIEGKTDDELPERVLGTVRLRNVTLSDAVPFGGAGERSDL</sequence>
<dbReference type="PANTHER" id="PTHR12136:SF41">
    <property type="entry name" value="PLECKSTRIN HOMOLOGY (PH) AND LIPID-BINDING START DOMAINS-CONTAINING PROTEIN"/>
    <property type="match status" value="1"/>
</dbReference>
<evidence type="ECO:0000313" key="6">
    <source>
        <dbReference type="Proteomes" id="UP000053237"/>
    </source>
</evidence>
<protein>
    <recommendedName>
        <fullName evidence="7">PH domain-containing protein</fullName>
    </recommendedName>
</protein>
<dbReference type="OrthoDB" id="9970435at2759"/>
<dbReference type="Proteomes" id="UP000053237">
    <property type="component" value="Unassembled WGS sequence"/>
</dbReference>
<evidence type="ECO:0000259" key="4">
    <source>
        <dbReference type="PROSITE" id="PS50848"/>
    </source>
</evidence>
<evidence type="ECO:0008006" key="7">
    <source>
        <dbReference type="Google" id="ProtNLM"/>
    </source>
</evidence>
<dbReference type="PROSITE" id="PS50003">
    <property type="entry name" value="PH_DOMAIN"/>
    <property type="match status" value="1"/>
</dbReference>
<dbReference type="Gene3D" id="2.30.29.30">
    <property type="entry name" value="Pleckstrin-homology domain (PH domain)/Phosphotyrosine-binding domain (PTB)"/>
    <property type="match status" value="1"/>
</dbReference>
<dbReference type="InterPro" id="IPR001849">
    <property type="entry name" value="PH_domain"/>
</dbReference>
<feature type="domain" description="PH" evidence="3">
    <location>
        <begin position="183"/>
        <end position="227"/>
    </location>
</feature>